<comment type="caution">
    <text evidence="6">The sequence shown here is derived from an EMBL/GenBank/DDBJ whole genome shotgun (WGS) entry which is preliminary data.</text>
</comment>
<gene>
    <name evidence="6" type="ORF">AVCANL283_01995</name>
</gene>
<keyword evidence="3" id="KW-0547">Nucleotide-binding</keyword>
<dbReference type="InterPro" id="IPR003593">
    <property type="entry name" value="AAA+_ATPase"/>
</dbReference>
<accession>A0ABS7WQ55</accession>
<dbReference type="InterPro" id="IPR050153">
    <property type="entry name" value="Metal_Ion_Import_ABC"/>
</dbReference>
<feature type="domain" description="ABC transporter" evidence="5">
    <location>
        <begin position="1"/>
        <end position="225"/>
    </location>
</feature>
<reference evidence="6 7" key="1">
    <citation type="submission" date="2020-07" db="EMBL/GenBank/DDBJ databases">
        <title>Transfer of Campylobacter canadensis to the novel genus Avispirillum gen. nov., that also includes two novel species recovered from migratory waterfowl: Avispirillum anseris sp. nov. and Avispirillum brantae sp. nov.</title>
        <authorList>
            <person name="Miller W.G."/>
            <person name="Chapman M.H."/>
            <person name="Yee E."/>
            <person name="Inglis G.D."/>
        </authorList>
    </citation>
    <scope>NUCLEOTIDE SEQUENCE [LARGE SCALE GENOMIC DNA]</scope>
    <source>
        <strain evidence="6 7">L283</strain>
    </source>
</reference>
<dbReference type="PROSITE" id="PS00211">
    <property type="entry name" value="ABC_TRANSPORTER_1"/>
    <property type="match status" value="1"/>
</dbReference>
<evidence type="ECO:0000256" key="4">
    <source>
        <dbReference type="ARBA" id="ARBA00022840"/>
    </source>
</evidence>
<comment type="similarity">
    <text evidence="1">Belongs to the ABC transporter superfamily.</text>
</comment>
<protein>
    <submittedName>
        <fullName evidence="6">ABC transporter ATP-binding protein</fullName>
    </submittedName>
</protein>
<dbReference type="InterPro" id="IPR027417">
    <property type="entry name" value="P-loop_NTPase"/>
</dbReference>
<dbReference type="EMBL" id="JACGBB010000003">
    <property type="protein sequence ID" value="MBZ7986891.1"/>
    <property type="molecule type" value="Genomic_DNA"/>
</dbReference>
<keyword evidence="7" id="KW-1185">Reference proteome</keyword>
<evidence type="ECO:0000259" key="5">
    <source>
        <dbReference type="PROSITE" id="PS50893"/>
    </source>
</evidence>
<evidence type="ECO:0000256" key="2">
    <source>
        <dbReference type="ARBA" id="ARBA00022448"/>
    </source>
</evidence>
<dbReference type="Gene3D" id="3.40.50.300">
    <property type="entry name" value="P-loop containing nucleotide triphosphate hydrolases"/>
    <property type="match status" value="1"/>
</dbReference>
<dbReference type="InterPro" id="IPR003439">
    <property type="entry name" value="ABC_transporter-like_ATP-bd"/>
</dbReference>
<dbReference type="InterPro" id="IPR017871">
    <property type="entry name" value="ABC_transporter-like_CS"/>
</dbReference>
<dbReference type="GO" id="GO:0005524">
    <property type="term" value="F:ATP binding"/>
    <property type="evidence" value="ECO:0007669"/>
    <property type="project" value="UniProtKB-KW"/>
</dbReference>
<dbReference type="PROSITE" id="PS50893">
    <property type="entry name" value="ABC_TRANSPORTER_2"/>
    <property type="match status" value="1"/>
</dbReference>
<evidence type="ECO:0000256" key="1">
    <source>
        <dbReference type="ARBA" id="ARBA00005417"/>
    </source>
</evidence>
<dbReference type="PANTHER" id="PTHR42734">
    <property type="entry name" value="METAL TRANSPORT SYSTEM ATP-BINDING PROTEIN TM_0124-RELATED"/>
    <property type="match status" value="1"/>
</dbReference>
<dbReference type="CDD" id="cd03214">
    <property type="entry name" value="ABC_Iron-Siderophores_B12_Hemin"/>
    <property type="match status" value="1"/>
</dbReference>
<dbReference type="Pfam" id="PF00005">
    <property type="entry name" value="ABC_tran"/>
    <property type="match status" value="1"/>
</dbReference>
<keyword evidence="2" id="KW-0813">Transport</keyword>
<evidence type="ECO:0000313" key="7">
    <source>
        <dbReference type="Proteomes" id="UP000786183"/>
    </source>
</evidence>
<name>A0ABS7WQ55_9BACT</name>
<keyword evidence="4 6" id="KW-0067">ATP-binding</keyword>
<evidence type="ECO:0000313" key="6">
    <source>
        <dbReference type="EMBL" id="MBZ7986891.1"/>
    </source>
</evidence>
<dbReference type="Proteomes" id="UP000786183">
    <property type="component" value="Unassembled WGS sequence"/>
</dbReference>
<organism evidence="6 7">
    <name type="scientific">Campylobacter canadensis</name>
    <dbReference type="NCBI Taxonomy" id="449520"/>
    <lineage>
        <taxon>Bacteria</taxon>
        <taxon>Pseudomonadati</taxon>
        <taxon>Campylobacterota</taxon>
        <taxon>Epsilonproteobacteria</taxon>
        <taxon>Campylobacterales</taxon>
        <taxon>Campylobacteraceae</taxon>
        <taxon>Campylobacter</taxon>
    </lineage>
</organism>
<dbReference type="RefSeq" id="WP_172230706.1">
    <property type="nucleotide sequence ID" value="NZ_CP035946.1"/>
</dbReference>
<sequence>MKVSNLSFSYKNNEILKNINFEIQNGEILMVLGVNGIGKSTLMKCLAGVLKHDGKVELDGIKRTKIGYMTQNIIPNDCLSVFEFILLGRIGELKFKVSKEDLKRVEHVISHLGIEKYAARNFNELSGGQQRLVIVAQMLAKEPKLMFLDEPTANLDIARESEIMQLVKEYCKYYNVAAIINMHNLNHALRYADKILLLKQDYSHFCDVKDLKIQMLEHCFDVEFDIFTNEKGQRIIFEKF</sequence>
<evidence type="ECO:0000256" key="3">
    <source>
        <dbReference type="ARBA" id="ARBA00022741"/>
    </source>
</evidence>
<dbReference type="SUPFAM" id="SSF52540">
    <property type="entry name" value="P-loop containing nucleoside triphosphate hydrolases"/>
    <property type="match status" value="1"/>
</dbReference>
<dbReference type="SMART" id="SM00382">
    <property type="entry name" value="AAA"/>
    <property type="match status" value="1"/>
</dbReference>
<dbReference type="PANTHER" id="PTHR42734:SF6">
    <property type="entry name" value="MOLYBDATE IMPORT ATP-BINDING PROTEIN MOLC"/>
    <property type="match status" value="1"/>
</dbReference>
<proteinExistence type="inferred from homology"/>